<gene>
    <name evidence="1" type="ORF">ACFOSS_12680</name>
</gene>
<comment type="caution">
    <text evidence="1">The sequence shown here is derived from an EMBL/GenBank/DDBJ whole genome shotgun (WGS) entry which is preliminary data.</text>
</comment>
<dbReference type="RefSeq" id="WP_377153058.1">
    <property type="nucleotide sequence ID" value="NZ_JBHSAF010000014.1"/>
</dbReference>
<evidence type="ECO:0000313" key="1">
    <source>
        <dbReference type="EMBL" id="MFC3914317.1"/>
    </source>
</evidence>
<reference evidence="2" key="1">
    <citation type="journal article" date="2019" name="Int. J. Syst. Evol. Microbiol.">
        <title>The Global Catalogue of Microorganisms (GCM) 10K type strain sequencing project: providing services to taxonomists for standard genome sequencing and annotation.</title>
        <authorList>
            <consortium name="The Broad Institute Genomics Platform"/>
            <consortium name="The Broad Institute Genome Sequencing Center for Infectious Disease"/>
            <person name="Wu L."/>
            <person name="Ma J."/>
        </authorList>
    </citation>
    <scope>NUCLEOTIDE SEQUENCE [LARGE SCALE GENOMIC DNA]</scope>
    <source>
        <strain evidence="2">CCUG 54939</strain>
    </source>
</reference>
<organism evidence="1 2">
    <name type="scientific">Pseudaeromonas sharmana</name>
    <dbReference type="NCBI Taxonomy" id="328412"/>
    <lineage>
        <taxon>Bacteria</taxon>
        <taxon>Pseudomonadati</taxon>
        <taxon>Pseudomonadota</taxon>
        <taxon>Gammaproteobacteria</taxon>
        <taxon>Aeromonadales</taxon>
        <taxon>Aeromonadaceae</taxon>
        <taxon>Pseudaeromonas</taxon>
    </lineage>
</organism>
<name>A0ABV8CQ72_9GAMM</name>
<protein>
    <submittedName>
        <fullName evidence="1">Uncharacterized protein</fullName>
    </submittedName>
</protein>
<dbReference type="Proteomes" id="UP001595692">
    <property type="component" value="Unassembled WGS sequence"/>
</dbReference>
<evidence type="ECO:0000313" key="2">
    <source>
        <dbReference type="Proteomes" id="UP001595692"/>
    </source>
</evidence>
<sequence>MKQILLNALHAAVFFVILSANVKSAEILFNCNIGKYSYQIILDGESIIYSHSILNVKDLNVHASKTDASFKMASSPLSGGDVAYIQFSRGDYSYYFYDAITYARDPPLDAIGVMVWRNGVMLSDRACSGNKNGLFSEVYQDIPRVEMGEQVFLKIIDR</sequence>
<keyword evidence="2" id="KW-1185">Reference proteome</keyword>
<proteinExistence type="predicted"/>
<accession>A0ABV8CQ72</accession>
<dbReference type="EMBL" id="JBHSAF010000014">
    <property type="protein sequence ID" value="MFC3914317.1"/>
    <property type="molecule type" value="Genomic_DNA"/>
</dbReference>